<dbReference type="EMBL" id="HBIE01028092">
    <property type="protein sequence ID" value="CAE0313510.1"/>
    <property type="molecule type" value="Transcribed_RNA"/>
</dbReference>
<organism evidence="1">
    <name type="scientific">Favella ehrenbergii</name>
    <dbReference type="NCBI Taxonomy" id="182087"/>
    <lineage>
        <taxon>Eukaryota</taxon>
        <taxon>Sar</taxon>
        <taxon>Alveolata</taxon>
        <taxon>Ciliophora</taxon>
        <taxon>Intramacronucleata</taxon>
        <taxon>Spirotrichea</taxon>
        <taxon>Choreotrichia</taxon>
        <taxon>Tintinnida</taxon>
        <taxon>Xystonellidae</taxon>
        <taxon>Favella</taxon>
    </lineage>
</organism>
<proteinExistence type="predicted"/>
<protein>
    <submittedName>
        <fullName evidence="1">Uncharacterized protein</fullName>
    </submittedName>
</protein>
<gene>
    <name evidence="1" type="ORF">FEHR0123_LOCUS8434</name>
</gene>
<accession>A0A7S3I5B4</accession>
<name>A0A7S3I5B4_9SPIT</name>
<reference evidence="1" key="1">
    <citation type="submission" date="2021-01" db="EMBL/GenBank/DDBJ databases">
        <authorList>
            <person name="Corre E."/>
            <person name="Pelletier E."/>
            <person name="Niang G."/>
            <person name="Scheremetjew M."/>
            <person name="Finn R."/>
            <person name="Kale V."/>
            <person name="Holt S."/>
            <person name="Cochrane G."/>
            <person name="Meng A."/>
            <person name="Brown T."/>
            <person name="Cohen L."/>
        </authorList>
    </citation>
    <scope>NUCLEOTIDE SEQUENCE</scope>
    <source>
        <strain evidence="1">Fehren 1</strain>
    </source>
</reference>
<evidence type="ECO:0000313" key="1">
    <source>
        <dbReference type="EMBL" id="CAE0313510.1"/>
    </source>
</evidence>
<dbReference type="AlphaFoldDB" id="A0A7S3I5B4"/>
<sequence length="105" mass="11341">MVLDLDGKFVGHLFVLGDLHHKLGLLLAQLVSVFLERLHLLLQQGDDDSAILVLLGREVLSVALLALTGFERDGLAADLCGLDWATIIHAIRGTAIDLPIVLLRG</sequence>